<dbReference type="AlphaFoldDB" id="A0A8K0X2U1"/>
<organism evidence="3 4">
    <name type="scientific">Plectosphaerella cucumerina</name>
    <dbReference type="NCBI Taxonomy" id="40658"/>
    <lineage>
        <taxon>Eukaryota</taxon>
        <taxon>Fungi</taxon>
        <taxon>Dikarya</taxon>
        <taxon>Ascomycota</taxon>
        <taxon>Pezizomycotina</taxon>
        <taxon>Sordariomycetes</taxon>
        <taxon>Hypocreomycetidae</taxon>
        <taxon>Glomerellales</taxon>
        <taxon>Plectosphaerellaceae</taxon>
        <taxon>Plectosphaerella</taxon>
    </lineage>
</organism>
<dbReference type="EMBL" id="JAGPXD010000003">
    <property type="protein sequence ID" value="KAH7361514.1"/>
    <property type="molecule type" value="Genomic_DNA"/>
</dbReference>
<accession>A0A8K0X2U1</accession>
<evidence type="ECO:0000313" key="3">
    <source>
        <dbReference type="EMBL" id="KAH7361514.1"/>
    </source>
</evidence>
<protein>
    <submittedName>
        <fullName evidence="3">Oxo-4-hydroxy-4-carboxy-5-ureidoimidazoline decarboxylase</fullName>
    </submittedName>
</protein>
<gene>
    <name evidence="3" type="ORF">B0T11DRAFT_75348</name>
</gene>
<dbReference type="PANTHER" id="PTHR37987">
    <property type="entry name" value="CHROMOSOME 9, WHOLE GENOME SHOTGUN SEQUENCE"/>
    <property type="match status" value="1"/>
</dbReference>
<dbReference type="SUPFAM" id="SSF158694">
    <property type="entry name" value="UraD-Like"/>
    <property type="match status" value="1"/>
</dbReference>
<dbReference type="Proteomes" id="UP000813385">
    <property type="component" value="Unassembled WGS sequence"/>
</dbReference>
<evidence type="ECO:0000259" key="2">
    <source>
        <dbReference type="Pfam" id="PF09349"/>
    </source>
</evidence>
<reference evidence="3" key="1">
    <citation type="journal article" date="2021" name="Nat. Commun.">
        <title>Genetic determinants of endophytism in the Arabidopsis root mycobiome.</title>
        <authorList>
            <person name="Mesny F."/>
            <person name="Miyauchi S."/>
            <person name="Thiergart T."/>
            <person name="Pickel B."/>
            <person name="Atanasova L."/>
            <person name="Karlsson M."/>
            <person name="Huettel B."/>
            <person name="Barry K.W."/>
            <person name="Haridas S."/>
            <person name="Chen C."/>
            <person name="Bauer D."/>
            <person name="Andreopoulos W."/>
            <person name="Pangilinan J."/>
            <person name="LaButti K."/>
            <person name="Riley R."/>
            <person name="Lipzen A."/>
            <person name="Clum A."/>
            <person name="Drula E."/>
            <person name="Henrissat B."/>
            <person name="Kohler A."/>
            <person name="Grigoriev I.V."/>
            <person name="Martin F.M."/>
            <person name="Hacquard S."/>
        </authorList>
    </citation>
    <scope>NUCLEOTIDE SEQUENCE</scope>
    <source>
        <strain evidence="3">MPI-CAGE-AT-0016</strain>
    </source>
</reference>
<sequence length="174" mass="18832">MSLPPIQDLPTLPATTQTNALDLLFEPSPTLHRLVTPAVLSKSFPDYPALIDDVHSVLINLPSGSSDLHAVLGSHPRLGAPKVDSAQSAAEQAKLRGSAEQTARLAELNAEYEAAFPGLRYVVFVNGRGRPEIMTNMEERIKRGYLRAEEVEAINAMRDIAKDRASKLPISAAP</sequence>
<name>A0A8K0X2U1_9PEZI</name>
<comment type="caution">
    <text evidence="3">The sequence shown here is derived from an EMBL/GenBank/DDBJ whole genome shotgun (WGS) entry which is preliminary data.</text>
</comment>
<evidence type="ECO:0000313" key="4">
    <source>
        <dbReference type="Proteomes" id="UP000813385"/>
    </source>
</evidence>
<evidence type="ECO:0000256" key="1">
    <source>
        <dbReference type="ARBA" id="ARBA00022631"/>
    </source>
</evidence>
<dbReference type="PANTHER" id="PTHR37987:SF1">
    <property type="entry name" value="OXO-4-HYDROXY-4-CARBOXY-5-UREIDOIMIDAZOLINE DECARBOXYLASE DOMAIN-CONTAINING PROTEIN"/>
    <property type="match status" value="1"/>
</dbReference>
<dbReference type="Gene3D" id="1.10.3330.10">
    <property type="entry name" value="Oxo-4-hydroxy-4-carboxy-5-ureidoimidazoline decarboxylase"/>
    <property type="match status" value="1"/>
</dbReference>
<dbReference type="InterPro" id="IPR018020">
    <property type="entry name" value="OHCU_decarboxylase"/>
</dbReference>
<dbReference type="Pfam" id="PF09349">
    <property type="entry name" value="OHCU_decarbox"/>
    <property type="match status" value="1"/>
</dbReference>
<dbReference type="InterPro" id="IPR036778">
    <property type="entry name" value="OHCU_decarboxylase_sf"/>
</dbReference>
<keyword evidence="4" id="KW-1185">Reference proteome</keyword>
<feature type="domain" description="Oxo-4-hydroxy-4-carboxy-5-ureidoimidazoline decarboxylase" evidence="2">
    <location>
        <begin position="11"/>
        <end position="165"/>
    </location>
</feature>
<dbReference type="GO" id="GO:0006144">
    <property type="term" value="P:purine nucleobase metabolic process"/>
    <property type="evidence" value="ECO:0007669"/>
    <property type="project" value="UniProtKB-KW"/>
</dbReference>
<keyword evidence="1" id="KW-0659">Purine metabolism</keyword>
<proteinExistence type="predicted"/>
<dbReference type="OrthoDB" id="5398391at2759"/>